<dbReference type="Gene3D" id="1.10.287.130">
    <property type="match status" value="1"/>
</dbReference>
<dbReference type="PROSITE" id="PS50109">
    <property type="entry name" value="HIS_KIN"/>
    <property type="match status" value="1"/>
</dbReference>
<dbReference type="EC" id="2.7.13.3" evidence="2"/>
<dbReference type="Proteomes" id="UP001597469">
    <property type="component" value="Unassembled WGS sequence"/>
</dbReference>
<dbReference type="EMBL" id="JBHULN010000015">
    <property type="protein sequence ID" value="MFD2573082.1"/>
    <property type="molecule type" value="Genomic_DNA"/>
</dbReference>
<protein>
    <recommendedName>
        <fullName evidence="2">histidine kinase</fullName>
        <ecNumber evidence="2">2.7.13.3</ecNumber>
    </recommendedName>
</protein>
<organism evidence="8 9">
    <name type="scientific">Spirosoma soli</name>
    <dbReference type="NCBI Taxonomy" id="1770529"/>
    <lineage>
        <taxon>Bacteria</taxon>
        <taxon>Pseudomonadati</taxon>
        <taxon>Bacteroidota</taxon>
        <taxon>Cytophagia</taxon>
        <taxon>Cytophagales</taxon>
        <taxon>Cytophagaceae</taxon>
        <taxon>Spirosoma</taxon>
    </lineage>
</organism>
<dbReference type="InterPro" id="IPR003661">
    <property type="entry name" value="HisK_dim/P_dom"/>
</dbReference>
<dbReference type="SMART" id="SM00028">
    <property type="entry name" value="TPR"/>
    <property type="match status" value="5"/>
</dbReference>
<keyword evidence="4" id="KW-0802">TPR repeat</keyword>
<dbReference type="SMART" id="SM00387">
    <property type="entry name" value="HATPase_c"/>
    <property type="match status" value="1"/>
</dbReference>
<evidence type="ECO:0000313" key="8">
    <source>
        <dbReference type="EMBL" id="MFD2573082.1"/>
    </source>
</evidence>
<evidence type="ECO:0000313" key="9">
    <source>
        <dbReference type="Proteomes" id="UP001597469"/>
    </source>
</evidence>
<evidence type="ECO:0000256" key="1">
    <source>
        <dbReference type="ARBA" id="ARBA00000085"/>
    </source>
</evidence>
<proteinExistence type="predicted"/>
<dbReference type="InterPro" id="IPR036890">
    <property type="entry name" value="HATPase_C_sf"/>
</dbReference>
<dbReference type="PANTHER" id="PTHR43065">
    <property type="entry name" value="SENSOR HISTIDINE KINASE"/>
    <property type="match status" value="1"/>
</dbReference>
<name>A0ABW5MC19_9BACT</name>
<dbReference type="SUPFAM" id="SSF55874">
    <property type="entry name" value="ATPase domain of HSP90 chaperone/DNA topoisomerase II/histidine kinase"/>
    <property type="match status" value="1"/>
</dbReference>
<comment type="caution">
    <text evidence="8">The sequence shown here is derived from an EMBL/GenBank/DDBJ whole genome shotgun (WGS) entry which is preliminary data.</text>
</comment>
<evidence type="ECO:0000256" key="5">
    <source>
        <dbReference type="SAM" id="Coils"/>
    </source>
</evidence>
<feature type="signal peptide" evidence="6">
    <location>
        <begin position="1"/>
        <end position="28"/>
    </location>
</feature>
<keyword evidence="3" id="KW-0597">Phosphoprotein</keyword>
<reference evidence="9" key="1">
    <citation type="journal article" date="2019" name="Int. J. Syst. Evol. Microbiol.">
        <title>The Global Catalogue of Microorganisms (GCM) 10K type strain sequencing project: providing services to taxonomists for standard genome sequencing and annotation.</title>
        <authorList>
            <consortium name="The Broad Institute Genomics Platform"/>
            <consortium name="The Broad Institute Genome Sequencing Center for Infectious Disease"/>
            <person name="Wu L."/>
            <person name="Ma J."/>
        </authorList>
    </citation>
    <scope>NUCLEOTIDE SEQUENCE [LARGE SCALE GENOMIC DNA]</scope>
    <source>
        <strain evidence="9">KCTC 42805</strain>
    </source>
</reference>
<dbReference type="RefSeq" id="WP_381525679.1">
    <property type="nucleotide sequence ID" value="NZ_JBHULN010000015.1"/>
</dbReference>
<dbReference type="CDD" id="cd00082">
    <property type="entry name" value="HisKA"/>
    <property type="match status" value="1"/>
</dbReference>
<dbReference type="PRINTS" id="PR00344">
    <property type="entry name" value="BCTRLSENSOR"/>
</dbReference>
<feature type="repeat" description="TPR" evidence="4">
    <location>
        <begin position="173"/>
        <end position="206"/>
    </location>
</feature>
<feature type="coiled-coil region" evidence="5">
    <location>
        <begin position="389"/>
        <end position="426"/>
    </location>
</feature>
<dbReference type="Pfam" id="PF13424">
    <property type="entry name" value="TPR_12"/>
    <property type="match status" value="1"/>
</dbReference>
<dbReference type="SMART" id="SM00388">
    <property type="entry name" value="HisKA"/>
    <property type="match status" value="1"/>
</dbReference>
<evidence type="ECO:0000256" key="6">
    <source>
        <dbReference type="SAM" id="SignalP"/>
    </source>
</evidence>
<keyword evidence="5" id="KW-0175">Coiled coil</keyword>
<dbReference type="PROSITE" id="PS50005">
    <property type="entry name" value="TPR"/>
    <property type="match status" value="1"/>
</dbReference>
<keyword evidence="9" id="KW-1185">Reference proteome</keyword>
<comment type="catalytic activity">
    <reaction evidence="1">
        <text>ATP + protein L-histidine = ADP + protein N-phospho-L-histidine.</text>
        <dbReference type="EC" id="2.7.13.3"/>
    </reaction>
</comment>
<accession>A0ABW5MC19</accession>
<dbReference type="Pfam" id="PF13374">
    <property type="entry name" value="TPR_10"/>
    <property type="match status" value="1"/>
</dbReference>
<evidence type="ECO:0000256" key="4">
    <source>
        <dbReference type="PROSITE-ProRule" id="PRU00339"/>
    </source>
</evidence>
<gene>
    <name evidence="8" type="ORF">ACFSUS_20745</name>
</gene>
<dbReference type="Gene3D" id="3.30.565.10">
    <property type="entry name" value="Histidine kinase-like ATPase, C-terminal domain"/>
    <property type="match status" value="1"/>
</dbReference>
<feature type="chain" id="PRO_5046126542" description="histidine kinase" evidence="6">
    <location>
        <begin position="29"/>
        <end position="687"/>
    </location>
</feature>
<feature type="domain" description="Histidine kinase" evidence="7">
    <location>
        <begin position="435"/>
        <end position="687"/>
    </location>
</feature>
<sequence>MKLSRLRNALLTALTVCGAIGSVSYAQSAEIDSLKRRLANHSADTSRVRTLNRLSRLCLEYKPDTTYRLAQQAFRLAQQLDDKPGQARSLDLMGCGLSSLGDYPKAIRFFQQSLQISRAINDKSATWKVLNNMALPYQEQKDYGRSARLLQESVHTYEQVHGNDASKDALVYATMYGNLGEAHLLLNQVDSADYYLKKALPLSEEEAGRPVLEHTLYVLGDLQVKRNNPTAALGYYRQGLVAARQNSSTILIADISLRIARLYQKMGTIDSSIVNARRALAASQSCAYLSGVQSASQLLTQLYEGRDNTQALRYYKVAVAAKDSLFSQEKVKQLLTLDFEEQQRQQEIEAAKTEYQNRLRTYGLSALVAVSLLIALLLLRTTQRQKRSNQLLSQQKEEINQQRSKAEEALERLQAAQTQLIHQEKMASLGELTAGIAHEIQNPLNFVNNFSEVSTELVEELREGPLHHLPEPEKAYADELLNDLTQNLQKVVHHGKRADTIVRGMLSHSRIATGSKQLTNLNALAEEYLKLAFHGLRAKDKDFNAELVTDFDPRVGKVNVVPQDLGRVLLNLYNNAFYAVRQKQEQISQVLAGDVEPDTGDYHPRLTVSTRRLDDHIEIQVRDNGTGMLVPVQQKIFQPFFTTKPTGEGTGLGLSLSYDIVTKGHGGTIRVDSQPGEYTAITIQIPG</sequence>
<dbReference type="Gene3D" id="1.25.40.10">
    <property type="entry name" value="Tetratricopeptide repeat domain"/>
    <property type="match status" value="2"/>
</dbReference>
<dbReference type="InterPro" id="IPR036097">
    <property type="entry name" value="HisK_dim/P_sf"/>
</dbReference>
<dbReference type="InterPro" id="IPR004358">
    <property type="entry name" value="Sig_transdc_His_kin-like_C"/>
</dbReference>
<dbReference type="InterPro" id="IPR019734">
    <property type="entry name" value="TPR_rpt"/>
</dbReference>
<dbReference type="PANTHER" id="PTHR43065:SF42">
    <property type="entry name" value="TWO-COMPONENT SENSOR PPRA"/>
    <property type="match status" value="1"/>
</dbReference>
<dbReference type="InterPro" id="IPR005467">
    <property type="entry name" value="His_kinase_dom"/>
</dbReference>
<evidence type="ECO:0000256" key="2">
    <source>
        <dbReference type="ARBA" id="ARBA00012438"/>
    </source>
</evidence>
<dbReference type="InterPro" id="IPR011990">
    <property type="entry name" value="TPR-like_helical_dom_sf"/>
</dbReference>
<dbReference type="InterPro" id="IPR003594">
    <property type="entry name" value="HATPase_dom"/>
</dbReference>
<evidence type="ECO:0000259" key="7">
    <source>
        <dbReference type="PROSITE" id="PS50109"/>
    </source>
</evidence>
<dbReference type="SUPFAM" id="SSF48452">
    <property type="entry name" value="TPR-like"/>
    <property type="match status" value="1"/>
</dbReference>
<evidence type="ECO:0000256" key="3">
    <source>
        <dbReference type="ARBA" id="ARBA00022553"/>
    </source>
</evidence>
<dbReference type="Pfam" id="PF02518">
    <property type="entry name" value="HATPase_c"/>
    <property type="match status" value="1"/>
</dbReference>
<keyword evidence="6" id="KW-0732">Signal</keyword>
<dbReference type="SUPFAM" id="SSF47384">
    <property type="entry name" value="Homodimeric domain of signal transducing histidine kinase"/>
    <property type="match status" value="1"/>
</dbReference>